<protein>
    <submittedName>
        <fullName evidence="1">Uncharacterized protein</fullName>
    </submittedName>
</protein>
<dbReference type="AlphaFoldDB" id="A0A0D0CXA6"/>
<dbReference type="EMBL" id="KN827870">
    <property type="protein sequence ID" value="KIK75781.1"/>
    <property type="molecule type" value="Genomic_DNA"/>
</dbReference>
<sequence>MTSCAHRQSTVTPTASQRPHQCTPLHGAIALGDGYTLLHKHAKYPILPDANVVQLISAFLQPGQEMPCIRKWARLLLPNGQIACSTCKETLKAPEQLQVSHNIKFLLNGNVQCSEVQYFAQIPIQTPDDTQKPWEFCTVVILRLYSKPDNKLLELSLQVISTSELLNDIIVTDVRDVRSVVAMIPNKLTLPDSDIEAECFCMVERPGLDISDLGIPYSVYMEDNDNDANEVE</sequence>
<accession>A0A0D0CXA6</accession>
<reference evidence="2" key="2">
    <citation type="submission" date="2015-01" db="EMBL/GenBank/DDBJ databases">
        <title>Evolutionary Origins and Diversification of the Mycorrhizal Mutualists.</title>
        <authorList>
            <consortium name="DOE Joint Genome Institute"/>
            <consortium name="Mycorrhizal Genomics Consortium"/>
            <person name="Kohler A."/>
            <person name="Kuo A."/>
            <person name="Nagy L.G."/>
            <person name="Floudas D."/>
            <person name="Copeland A."/>
            <person name="Barry K.W."/>
            <person name="Cichocki N."/>
            <person name="Veneault-Fourrey C."/>
            <person name="LaButti K."/>
            <person name="Lindquist E.A."/>
            <person name="Lipzen A."/>
            <person name="Lundell T."/>
            <person name="Morin E."/>
            <person name="Murat C."/>
            <person name="Riley R."/>
            <person name="Ohm R."/>
            <person name="Sun H."/>
            <person name="Tunlid A."/>
            <person name="Henrissat B."/>
            <person name="Grigoriev I.V."/>
            <person name="Hibbett D.S."/>
            <person name="Martin F."/>
        </authorList>
    </citation>
    <scope>NUCLEOTIDE SEQUENCE [LARGE SCALE GENOMIC DNA]</scope>
    <source>
        <strain evidence="2">Ve08.2h10</strain>
    </source>
</reference>
<reference evidence="1 2" key="1">
    <citation type="submission" date="2014-04" db="EMBL/GenBank/DDBJ databases">
        <authorList>
            <consortium name="DOE Joint Genome Institute"/>
            <person name="Kuo A."/>
            <person name="Kohler A."/>
            <person name="Jargeat P."/>
            <person name="Nagy L.G."/>
            <person name="Floudas D."/>
            <person name="Copeland A."/>
            <person name="Barry K.W."/>
            <person name="Cichocki N."/>
            <person name="Veneault-Fourrey C."/>
            <person name="LaButti K."/>
            <person name="Lindquist E.A."/>
            <person name="Lipzen A."/>
            <person name="Lundell T."/>
            <person name="Morin E."/>
            <person name="Murat C."/>
            <person name="Sun H."/>
            <person name="Tunlid A."/>
            <person name="Henrissat B."/>
            <person name="Grigoriev I.V."/>
            <person name="Hibbett D.S."/>
            <person name="Martin F."/>
            <person name="Nordberg H.P."/>
            <person name="Cantor M.N."/>
            <person name="Hua S.X."/>
        </authorList>
    </citation>
    <scope>NUCLEOTIDE SEQUENCE [LARGE SCALE GENOMIC DNA]</scope>
    <source>
        <strain evidence="1 2">Ve08.2h10</strain>
    </source>
</reference>
<evidence type="ECO:0000313" key="1">
    <source>
        <dbReference type="EMBL" id="KIK75781.1"/>
    </source>
</evidence>
<dbReference type="Proteomes" id="UP000054538">
    <property type="component" value="Unassembled WGS sequence"/>
</dbReference>
<dbReference type="InParanoid" id="A0A0D0CXA6"/>
<dbReference type="OrthoDB" id="2669721at2759"/>
<name>A0A0D0CXA6_9AGAM</name>
<proteinExistence type="predicted"/>
<organism evidence="1 2">
    <name type="scientific">Paxillus rubicundulus Ve08.2h10</name>
    <dbReference type="NCBI Taxonomy" id="930991"/>
    <lineage>
        <taxon>Eukaryota</taxon>
        <taxon>Fungi</taxon>
        <taxon>Dikarya</taxon>
        <taxon>Basidiomycota</taxon>
        <taxon>Agaricomycotina</taxon>
        <taxon>Agaricomycetes</taxon>
        <taxon>Agaricomycetidae</taxon>
        <taxon>Boletales</taxon>
        <taxon>Paxilineae</taxon>
        <taxon>Paxillaceae</taxon>
        <taxon>Paxillus</taxon>
    </lineage>
</organism>
<evidence type="ECO:0000313" key="2">
    <source>
        <dbReference type="Proteomes" id="UP000054538"/>
    </source>
</evidence>
<dbReference type="HOGENOM" id="CLU_047287_2_0_1"/>
<gene>
    <name evidence="1" type="ORF">PAXRUDRAFT_171734</name>
</gene>
<keyword evidence="2" id="KW-1185">Reference proteome</keyword>